<protein>
    <submittedName>
        <fullName evidence="3">Class GN sortase</fullName>
    </submittedName>
</protein>
<evidence type="ECO:0000256" key="1">
    <source>
        <dbReference type="ARBA" id="ARBA00022801"/>
    </source>
</evidence>
<feature type="transmembrane region" description="Helical" evidence="2">
    <location>
        <begin position="6"/>
        <end position="23"/>
    </location>
</feature>
<dbReference type="NCBIfam" id="TIGR03784">
    <property type="entry name" value="marine_sortase"/>
    <property type="match status" value="1"/>
</dbReference>
<reference evidence="3" key="2">
    <citation type="submission" date="2023-01" db="EMBL/GenBank/DDBJ databases">
        <title>Draft genome sequence of Agaribacter marinus strain NBRC 110023.</title>
        <authorList>
            <person name="Sun Q."/>
            <person name="Mori K."/>
        </authorList>
    </citation>
    <scope>NUCLEOTIDE SEQUENCE</scope>
    <source>
        <strain evidence="3">NBRC 110023</strain>
    </source>
</reference>
<dbReference type="NCBIfam" id="TIGR01076">
    <property type="entry name" value="sortase_fam"/>
    <property type="match status" value="1"/>
</dbReference>
<dbReference type="AlphaFoldDB" id="A0AA37WJ51"/>
<dbReference type="SUPFAM" id="SSF63817">
    <property type="entry name" value="Sortase"/>
    <property type="match status" value="1"/>
</dbReference>
<evidence type="ECO:0000313" key="4">
    <source>
        <dbReference type="Proteomes" id="UP001156601"/>
    </source>
</evidence>
<accession>A0AA37WJ51</accession>
<keyword evidence="1" id="KW-0378">Hydrolase</keyword>
<name>A0AA37WJ51_9ALTE</name>
<dbReference type="Pfam" id="PF04203">
    <property type="entry name" value="Sortase"/>
    <property type="match status" value="1"/>
</dbReference>
<keyword evidence="4" id="KW-1185">Reference proteome</keyword>
<keyword evidence="2" id="KW-0812">Transmembrane</keyword>
<proteinExistence type="predicted"/>
<gene>
    <name evidence="3" type="primary">srtA</name>
    <name evidence="3" type="ORF">GCM10007852_36140</name>
</gene>
<keyword evidence="2" id="KW-0472">Membrane</keyword>
<dbReference type="CDD" id="cd05828">
    <property type="entry name" value="Sortase_D_1"/>
    <property type="match status" value="1"/>
</dbReference>
<dbReference type="Gene3D" id="2.40.260.10">
    <property type="entry name" value="Sortase"/>
    <property type="match status" value="1"/>
</dbReference>
<reference evidence="3" key="1">
    <citation type="journal article" date="2014" name="Int. J. Syst. Evol. Microbiol.">
        <title>Complete genome sequence of Corynebacterium casei LMG S-19264T (=DSM 44701T), isolated from a smear-ripened cheese.</title>
        <authorList>
            <consortium name="US DOE Joint Genome Institute (JGI-PGF)"/>
            <person name="Walter F."/>
            <person name="Albersmeier A."/>
            <person name="Kalinowski J."/>
            <person name="Ruckert C."/>
        </authorList>
    </citation>
    <scope>NUCLEOTIDE SEQUENCE</scope>
    <source>
        <strain evidence="3">NBRC 110023</strain>
    </source>
</reference>
<dbReference type="InterPro" id="IPR022445">
    <property type="entry name" value="Sortase_proteobact_type"/>
</dbReference>
<dbReference type="EMBL" id="BSOT01000012">
    <property type="protein sequence ID" value="GLR72706.1"/>
    <property type="molecule type" value="Genomic_DNA"/>
</dbReference>
<dbReference type="RefSeq" id="WP_284219120.1">
    <property type="nucleotide sequence ID" value="NZ_BSOT01000012.1"/>
</dbReference>
<dbReference type="InterPro" id="IPR041999">
    <property type="entry name" value="Sortase_D_1"/>
</dbReference>
<keyword evidence="2" id="KW-1133">Transmembrane helix</keyword>
<dbReference type="GO" id="GO:0016787">
    <property type="term" value="F:hydrolase activity"/>
    <property type="evidence" value="ECO:0007669"/>
    <property type="project" value="UniProtKB-KW"/>
</dbReference>
<evidence type="ECO:0000256" key="2">
    <source>
        <dbReference type="SAM" id="Phobius"/>
    </source>
</evidence>
<organism evidence="3 4">
    <name type="scientific">Agaribacter marinus</name>
    <dbReference type="NCBI Taxonomy" id="1431249"/>
    <lineage>
        <taxon>Bacteria</taxon>
        <taxon>Pseudomonadati</taxon>
        <taxon>Pseudomonadota</taxon>
        <taxon>Gammaproteobacteria</taxon>
        <taxon>Alteromonadales</taxon>
        <taxon>Alteromonadaceae</taxon>
        <taxon>Agaribacter</taxon>
    </lineage>
</organism>
<dbReference type="InterPro" id="IPR023365">
    <property type="entry name" value="Sortase_dom-sf"/>
</dbReference>
<comment type="caution">
    <text evidence="3">The sequence shown here is derived from an EMBL/GenBank/DDBJ whole genome shotgun (WGS) entry which is preliminary data.</text>
</comment>
<evidence type="ECO:0000313" key="3">
    <source>
        <dbReference type="EMBL" id="GLR72706.1"/>
    </source>
</evidence>
<dbReference type="InterPro" id="IPR005754">
    <property type="entry name" value="Sortase"/>
</dbReference>
<sequence>MQQKKYILSVFCLLALIGISLLIKANYLSLKATLAQVLIQHAWQQSIVRNSAVKPWPWADTSIAGKLSIGDNDLMVLEGANLRNLAFGPARLSSSVDIFETGNLVIFGHRDTHFAPLQYLRIGDKITFEHHDLKIYEISEIAIVADDQVAVTSPTMDDVITLITCYPFEGLSSDAEQRYVVRAHAVTK</sequence>
<dbReference type="Proteomes" id="UP001156601">
    <property type="component" value="Unassembled WGS sequence"/>
</dbReference>